<dbReference type="CDD" id="cd06170">
    <property type="entry name" value="LuxR_C_like"/>
    <property type="match status" value="2"/>
</dbReference>
<dbReference type="RefSeq" id="WP_149688987.1">
    <property type="nucleotide sequence ID" value="NZ_SDPQ02000002.1"/>
</dbReference>
<feature type="region of interest" description="Disordered" evidence="4">
    <location>
        <begin position="581"/>
        <end position="600"/>
    </location>
</feature>
<dbReference type="InterPro" id="IPR000792">
    <property type="entry name" value="Tscrpt_reg_LuxR_C"/>
</dbReference>
<dbReference type="InterPro" id="IPR036388">
    <property type="entry name" value="WH-like_DNA-bd_sf"/>
</dbReference>
<keyword evidence="3" id="KW-0804">Transcription</keyword>
<comment type="caution">
    <text evidence="6">The sequence shown here is derived from an EMBL/GenBank/DDBJ whole genome shotgun (WGS) entry which is preliminary data.</text>
</comment>
<evidence type="ECO:0000259" key="5">
    <source>
        <dbReference type="PROSITE" id="PS50043"/>
    </source>
</evidence>
<sequence>MDDRGTVARAVDLMVEGRADQVVAELEEQVGSTARSMIGMAHFWLGEFEAAERAGRAALTGAGSEVDRRLALAVVALADAGLMRPTLSSALDDVVAALGPSDDALDDFVRYLVAEAALTQARLGVAASLWDDTVTESWRGHSYRAMMLATGARIAAFGGRIDEAQVSARQAVAEADSERARLLTMSVAGLVSGNSSDVMSTTSLVDEIQAAGLSAHDHLSRGLHLLAAFAAVAIGDVAQSASLVLIAGGDAGLSRFTVIDRALGLELLVAAAVELGDRDAAEAWGAQAETLVDHPIARPTILRLKARLAEMAGERERAIELAEQAVEGCRLDSRNVELAETEVVLARVRVAGNDVSTAVRSMRDLVAASDRLGHHAVRRAAGQTLGRAGRRLPPVIGDGWPALSAREAEIARLIMAGRETTQIARLLFISPHTVRVHTSRILAAFGVGTRVQLLAHAAPPSQAAGSAMGEVLTPRQRDVVALVAEGLSNAEVAARLDVTVKAVEKHVSAALRRSGARSRLDLAHAWASGSVELGVGEGEDLAPELFERGPVEALALLDRDDRDDLPVGGAARDLEALAAEHRPECQEGLGPDAVDVDDLR</sequence>
<dbReference type="GO" id="GO:0006355">
    <property type="term" value="P:regulation of DNA-templated transcription"/>
    <property type="evidence" value="ECO:0007669"/>
    <property type="project" value="InterPro"/>
</dbReference>
<proteinExistence type="predicted"/>
<dbReference type="Gene3D" id="1.10.10.10">
    <property type="entry name" value="Winged helix-like DNA-binding domain superfamily/Winged helix DNA-binding domain"/>
    <property type="match status" value="2"/>
</dbReference>
<dbReference type="PANTHER" id="PTHR44688:SF16">
    <property type="entry name" value="DNA-BINDING TRANSCRIPTIONAL ACTIVATOR DEVR_DOSR"/>
    <property type="match status" value="1"/>
</dbReference>
<dbReference type="InterPro" id="IPR016032">
    <property type="entry name" value="Sig_transdc_resp-reg_C-effctor"/>
</dbReference>
<protein>
    <recommendedName>
        <fullName evidence="5">HTH luxR-type domain-containing protein</fullName>
    </recommendedName>
</protein>
<evidence type="ECO:0000256" key="3">
    <source>
        <dbReference type="ARBA" id="ARBA00023163"/>
    </source>
</evidence>
<dbReference type="PROSITE" id="PS50043">
    <property type="entry name" value="HTH_LUXR_2"/>
    <property type="match status" value="2"/>
</dbReference>
<evidence type="ECO:0000256" key="4">
    <source>
        <dbReference type="SAM" id="MobiDB-lite"/>
    </source>
</evidence>
<reference evidence="6" key="1">
    <citation type="submission" date="2019-09" db="EMBL/GenBank/DDBJ databases">
        <authorList>
            <person name="Li J."/>
        </authorList>
    </citation>
    <scope>NUCLEOTIDE SEQUENCE [LARGE SCALE GENOMIC DNA]</scope>
    <source>
        <strain evidence="6">JCM 14732</strain>
    </source>
</reference>
<dbReference type="EMBL" id="SDPQ02000002">
    <property type="protein sequence ID" value="KAA1397537.1"/>
    <property type="molecule type" value="Genomic_DNA"/>
</dbReference>
<feature type="domain" description="HTH luxR-type" evidence="5">
    <location>
        <begin position="465"/>
        <end position="529"/>
    </location>
</feature>
<evidence type="ECO:0000256" key="1">
    <source>
        <dbReference type="ARBA" id="ARBA00023015"/>
    </source>
</evidence>
<dbReference type="AlphaFoldDB" id="A0A5M4FDY9"/>
<keyword evidence="2" id="KW-0238">DNA-binding</keyword>
<keyword evidence="7" id="KW-1185">Reference proteome</keyword>
<evidence type="ECO:0000313" key="7">
    <source>
        <dbReference type="Proteomes" id="UP000380867"/>
    </source>
</evidence>
<organism evidence="6 7">
    <name type="scientific">Aeromicrobium ginsengisoli</name>
    <dbReference type="NCBI Taxonomy" id="363867"/>
    <lineage>
        <taxon>Bacteria</taxon>
        <taxon>Bacillati</taxon>
        <taxon>Actinomycetota</taxon>
        <taxon>Actinomycetes</taxon>
        <taxon>Propionibacteriales</taxon>
        <taxon>Nocardioidaceae</taxon>
        <taxon>Aeromicrobium</taxon>
    </lineage>
</organism>
<dbReference type="PRINTS" id="PR00038">
    <property type="entry name" value="HTHLUXR"/>
</dbReference>
<dbReference type="SMART" id="SM00421">
    <property type="entry name" value="HTH_LUXR"/>
    <property type="match status" value="2"/>
</dbReference>
<dbReference type="Pfam" id="PF00196">
    <property type="entry name" value="GerE"/>
    <property type="match status" value="2"/>
</dbReference>
<dbReference type="SUPFAM" id="SSF46894">
    <property type="entry name" value="C-terminal effector domain of the bipartite response regulators"/>
    <property type="match status" value="2"/>
</dbReference>
<dbReference type="PANTHER" id="PTHR44688">
    <property type="entry name" value="DNA-BINDING TRANSCRIPTIONAL ACTIVATOR DEVR_DOSR"/>
    <property type="match status" value="1"/>
</dbReference>
<feature type="domain" description="HTH luxR-type" evidence="5">
    <location>
        <begin position="396"/>
        <end position="461"/>
    </location>
</feature>
<keyword evidence="1" id="KW-0805">Transcription regulation</keyword>
<accession>A0A5M4FDY9</accession>
<dbReference type="Proteomes" id="UP000380867">
    <property type="component" value="Unassembled WGS sequence"/>
</dbReference>
<dbReference type="OrthoDB" id="3740988at2"/>
<dbReference type="GO" id="GO:0003677">
    <property type="term" value="F:DNA binding"/>
    <property type="evidence" value="ECO:0007669"/>
    <property type="project" value="UniProtKB-KW"/>
</dbReference>
<evidence type="ECO:0000313" key="6">
    <source>
        <dbReference type="EMBL" id="KAA1397537.1"/>
    </source>
</evidence>
<evidence type="ECO:0000256" key="2">
    <source>
        <dbReference type="ARBA" id="ARBA00023125"/>
    </source>
</evidence>
<name>A0A5M4FDY9_9ACTN</name>
<gene>
    <name evidence="6" type="ORF">ESP70_009195</name>
</gene>